<dbReference type="KEGG" id="sti:Sthe_1332"/>
<evidence type="ECO:0000259" key="10">
    <source>
        <dbReference type="Pfam" id="PF13244"/>
    </source>
</evidence>
<evidence type="ECO:0000259" key="11">
    <source>
        <dbReference type="Pfam" id="PF20501"/>
    </source>
</evidence>
<feature type="transmembrane region" description="Helical" evidence="8">
    <location>
        <begin position="401"/>
        <end position="421"/>
    </location>
</feature>
<reference evidence="13" key="1">
    <citation type="submission" date="2009-11" db="EMBL/GenBank/DDBJ databases">
        <title>The complete chromosome 1 of Sphaerobacter thermophilus DSM 20745.</title>
        <authorList>
            <person name="Lucas S."/>
            <person name="Copeland A."/>
            <person name="Lapidus A."/>
            <person name="Glavina del Rio T."/>
            <person name="Dalin E."/>
            <person name="Tice H."/>
            <person name="Bruce D."/>
            <person name="Goodwin L."/>
            <person name="Pitluck S."/>
            <person name="Kyrpides N."/>
            <person name="Mavromatis K."/>
            <person name="Ivanova N."/>
            <person name="Mikhailova N."/>
            <person name="LaButti K.M."/>
            <person name="Clum A."/>
            <person name="Sun H.I."/>
            <person name="Brettin T."/>
            <person name="Detter J.C."/>
            <person name="Han C."/>
            <person name="Larimer F."/>
            <person name="Land M."/>
            <person name="Hauser L."/>
            <person name="Markowitz V."/>
            <person name="Cheng J.F."/>
            <person name="Hugenholtz P."/>
            <person name="Woyke T."/>
            <person name="Wu D."/>
            <person name="Steenblock K."/>
            <person name="Schneider S."/>
            <person name="Pukall R."/>
            <person name="Goeker M."/>
            <person name="Klenk H.P."/>
            <person name="Eisen J.A."/>
        </authorList>
    </citation>
    <scope>NUCLEOTIDE SEQUENCE [LARGE SCALE GENOMIC DNA]</scope>
    <source>
        <strain evidence="13">ATCC 49802 / DSM 20745 / S 6022</strain>
    </source>
</reference>
<keyword evidence="4 7" id="KW-0812">Transmembrane</keyword>
<dbReference type="InterPro" id="IPR050616">
    <property type="entry name" value="CPA3_Na-H_Antiporter_A"/>
</dbReference>
<dbReference type="InterPro" id="IPR025383">
    <property type="entry name" value="MrpA_C/MbhD"/>
</dbReference>
<feature type="transmembrane region" description="Helical" evidence="8">
    <location>
        <begin position="108"/>
        <end position="129"/>
    </location>
</feature>
<feature type="transmembrane region" description="Helical" evidence="8">
    <location>
        <begin position="243"/>
        <end position="261"/>
    </location>
</feature>
<dbReference type="PANTHER" id="PTHR43373">
    <property type="entry name" value="NA(+)/H(+) ANTIPORTER SUBUNIT"/>
    <property type="match status" value="1"/>
</dbReference>
<feature type="transmembrane region" description="Helical" evidence="8">
    <location>
        <begin position="6"/>
        <end position="27"/>
    </location>
</feature>
<evidence type="ECO:0000256" key="1">
    <source>
        <dbReference type="ARBA" id="ARBA00004651"/>
    </source>
</evidence>
<dbReference type="Pfam" id="PF20501">
    <property type="entry name" value="MbhE"/>
    <property type="match status" value="1"/>
</dbReference>
<dbReference type="EC" id="1.6.99.5" evidence="12"/>
<evidence type="ECO:0000256" key="8">
    <source>
        <dbReference type="SAM" id="Phobius"/>
    </source>
</evidence>
<evidence type="ECO:0000256" key="2">
    <source>
        <dbReference type="ARBA" id="ARBA00022448"/>
    </source>
</evidence>
<sequence>MPEEFRVLAPLIVAALGTFAVATLGAVRPRLAPPLAVATAALALATTLLMPAGGRVDLAWAPTWDLRLTFAADGPAKLYALLATGVGLAVLTYAAGYMPRHAAHEGHLLSRTVRLYSLILLFMTAMLGLVLAQDLIVLIIFWDLTAITSYYLIGYEQEQEASRRAAMTALLVTGISAILLILAGVLLYTRFGTAQLPDILAQAQAGPFVTATGALIAIAALAKSAQVPMHFWLPQAMVAPTPVSSYLHSAAMVAAGVFLLGRVHPLLDLSPGLQNVLIALGFASMAIGGVLALAQMEIKRLLAYSTIAQYGYVVVMLSLGAVEGAAFYILAHALIKSALFMSAGAVTEATGETDLTRLGGLARSLPLLAVGSGLAAAGLAALPLTMGFFKDEVFFAAAAERGGVVPVLAVAGAVLSFAYTWRFWGNIFLGPLRNRVERIPWTLTLPVLALGVLVGLGGIVPGPAASLAADAGEAMAGRATPLQLAYHFDLRAPNLMAVITWVLGVVAILTAPRWATIPRAVARTGDRYGPDRGLFTAIIRLTTFSRRTRAFLEVRNLQWRIATVLVATAVLVGVTIVFAPPWPTFRVGRLPTSDWPLFLFLVLAALSALVATRSAGRLTLVLSLSAVGYSLAAVFTFIGAPDVALVALLIETMMTLLLLAVLGLLPIELARAPAEREPHPGRRRAVGFITTGFVFVICWGVLSWPAPDATMARAHLELSPAAHAADVVTAILADFRGLDTLGEITVIAVALLGALTFFASRRSA</sequence>
<comment type="subcellular location">
    <subcellularLocation>
        <location evidence="1">Cell membrane</location>
        <topology evidence="1">Multi-pass membrane protein</topology>
    </subcellularLocation>
    <subcellularLocation>
        <location evidence="7">Membrane</location>
        <topology evidence="7">Multi-pass membrane protein</topology>
    </subcellularLocation>
</comment>
<feature type="transmembrane region" description="Helical" evidence="8">
    <location>
        <begin position="685"/>
        <end position="706"/>
    </location>
</feature>
<feature type="transmembrane region" description="Helical" evidence="8">
    <location>
        <begin position="199"/>
        <end position="222"/>
    </location>
</feature>
<feature type="transmembrane region" description="Helical" evidence="8">
    <location>
        <begin position="644"/>
        <end position="665"/>
    </location>
</feature>
<feature type="domain" description="NADH:quinone oxidoreductase/Mrp antiporter transmembrane" evidence="9">
    <location>
        <begin position="132"/>
        <end position="415"/>
    </location>
</feature>
<dbReference type="HOGENOM" id="CLU_007100_2_2_0"/>
<evidence type="ECO:0000256" key="3">
    <source>
        <dbReference type="ARBA" id="ARBA00022475"/>
    </source>
</evidence>
<dbReference type="Proteomes" id="UP000002027">
    <property type="component" value="Chromosome 1"/>
</dbReference>
<keyword evidence="2" id="KW-0813">Transport</keyword>
<dbReference type="Pfam" id="PF00361">
    <property type="entry name" value="Proton_antipo_M"/>
    <property type="match status" value="1"/>
</dbReference>
<feature type="transmembrane region" description="Helical" evidence="8">
    <location>
        <begin position="165"/>
        <end position="187"/>
    </location>
</feature>
<dbReference type="GO" id="GO:0005886">
    <property type="term" value="C:plasma membrane"/>
    <property type="evidence" value="ECO:0007669"/>
    <property type="project" value="UniProtKB-SubCell"/>
</dbReference>
<feature type="transmembrane region" description="Helical" evidence="8">
    <location>
        <begin position="561"/>
        <end position="583"/>
    </location>
</feature>
<dbReference type="InParanoid" id="D1C3F0"/>
<evidence type="ECO:0000313" key="12">
    <source>
        <dbReference type="EMBL" id="ACZ38767.1"/>
    </source>
</evidence>
<keyword evidence="12" id="KW-0560">Oxidoreductase</keyword>
<feature type="transmembrane region" description="Helical" evidence="8">
    <location>
        <begin position="741"/>
        <end position="759"/>
    </location>
</feature>
<feature type="transmembrane region" description="Helical" evidence="8">
    <location>
        <begin position="495"/>
        <end position="515"/>
    </location>
</feature>
<feature type="transmembrane region" description="Helical" evidence="8">
    <location>
        <begin position="135"/>
        <end position="153"/>
    </location>
</feature>
<dbReference type="OrthoDB" id="9807568at2"/>
<evidence type="ECO:0000256" key="4">
    <source>
        <dbReference type="ARBA" id="ARBA00022692"/>
    </source>
</evidence>
<dbReference type="AlphaFoldDB" id="D1C3F0"/>
<accession>D1C3F0</accession>
<proteinExistence type="predicted"/>
<dbReference type="STRING" id="479434.Sthe_1332"/>
<feature type="transmembrane region" description="Helical" evidence="8">
    <location>
        <begin position="618"/>
        <end position="638"/>
    </location>
</feature>
<evidence type="ECO:0000313" key="13">
    <source>
        <dbReference type="Proteomes" id="UP000002027"/>
    </source>
</evidence>
<dbReference type="eggNOG" id="COG2111">
    <property type="taxonomic scope" value="Bacteria"/>
</dbReference>
<keyword evidence="3" id="KW-1003">Cell membrane</keyword>
<evidence type="ECO:0000256" key="7">
    <source>
        <dbReference type="RuleBase" id="RU000320"/>
    </source>
</evidence>
<dbReference type="eggNOG" id="COG1009">
    <property type="taxonomic scope" value="Bacteria"/>
</dbReference>
<dbReference type="Pfam" id="PF13244">
    <property type="entry name" value="MbhD"/>
    <property type="match status" value="1"/>
</dbReference>
<dbReference type="GO" id="GO:0016491">
    <property type="term" value="F:oxidoreductase activity"/>
    <property type="evidence" value="ECO:0007669"/>
    <property type="project" value="UniProtKB-KW"/>
</dbReference>
<feature type="domain" description="MrpA C-terminal/MbhD" evidence="10">
    <location>
        <begin position="602"/>
        <end position="666"/>
    </location>
</feature>
<dbReference type="PANTHER" id="PTHR43373:SF1">
    <property type="entry name" value="NA(+)_H(+) ANTIPORTER SUBUNIT A"/>
    <property type="match status" value="1"/>
</dbReference>
<evidence type="ECO:0000256" key="5">
    <source>
        <dbReference type="ARBA" id="ARBA00022989"/>
    </source>
</evidence>
<dbReference type="InterPro" id="IPR001750">
    <property type="entry name" value="ND/Mrp_TM"/>
</dbReference>
<feature type="transmembrane region" description="Helical" evidence="8">
    <location>
        <begin position="325"/>
        <end position="346"/>
    </location>
</feature>
<dbReference type="InterPro" id="IPR046806">
    <property type="entry name" value="MrpA_C/MbhE"/>
</dbReference>
<feature type="transmembrane region" description="Helical" evidence="8">
    <location>
        <begin position="441"/>
        <end position="460"/>
    </location>
</feature>
<gene>
    <name evidence="12" type="ordered locus">Sthe_1332</name>
</gene>
<reference evidence="12 13" key="2">
    <citation type="journal article" date="2010" name="Stand. Genomic Sci.">
        <title>Complete genome sequence of Desulfohalobium retbaense type strain (HR(100)).</title>
        <authorList>
            <person name="Spring S."/>
            <person name="Nolan M."/>
            <person name="Lapidus A."/>
            <person name="Glavina Del Rio T."/>
            <person name="Copeland A."/>
            <person name="Tice H."/>
            <person name="Cheng J.F."/>
            <person name="Lucas S."/>
            <person name="Land M."/>
            <person name="Chen F."/>
            <person name="Bruce D."/>
            <person name="Goodwin L."/>
            <person name="Pitluck S."/>
            <person name="Ivanova N."/>
            <person name="Mavromatis K."/>
            <person name="Mikhailova N."/>
            <person name="Pati A."/>
            <person name="Chen A."/>
            <person name="Palaniappan K."/>
            <person name="Hauser L."/>
            <person name="Chang Y.J."/>
            <person name="Jeffries C.D."/>
            <person name="Munk C."/>
            <person name="Kiss H."/>
            <person name="Chain P."/>
            <person name="Han C."/>
            <person name="Brettin T."/>
            <person name="Detter J.C."/>
            <person name="Schuler E."/>
            <person name="Goker M."/>
            <person name="Rohde M."/>
            <person name="Bristow J."/>
            <person name="Eisen J.A."/>
            <person name="Markowitz V."/>
            <person name="Hugenholtz P."/>
            <person name="Kyrpides N.C."/>
            <person name="Klenk H.P."/>
        </authorList>
    </citation>
    <scope>NUCLEOTIDE SEQUENCE [LARGE SCALE GENOMIC DNA]</scope>
    <source>
        <strain evidence="13">ATCC 49802 / DSM 20745 / S 6022</strain>
    </source>
</reference>
<evidence type="ECO:0000259" key="9">
    <source>
        <dbReference type="Pfam" id="PF00361"/>
    </source>
</evidence>
<dbReference type="PRINTS" id="PR01434">
    <property type="entry name" value="NADHDHGNASE5"/>
</dbReference>
<keyword evidence="13" id="KW-1185">Reference proteome</keyword>
<feature type="transmembrane region" description="Helical" evidence="8">
    <location>
        <begin position="595"/>
        <end position="611"/>
    </location>
</feature>
<name>D1C3F0_SPHTD</name>
<feature type="transmembrane region" description="Helical" evidence="8">
    <location>
        <begin position="301"/>
        <end position="319"/>
    </location>
</feature>
<dbReference type="EMBL" id="CP001823">
    <property type="protein sequence ID" value="ACZ38767.1"/>
    <property type="molecule type" value="Genomic_DNA"/>
</dbReference>
<keyword evidence="6 8" id="KW-0472">Membrane</keyword>
<feature type="domain" description="MrpA C-terminal/MbhE" evidence="11">
    <location>
        <begin position="694"/>
        <end position="759"/>
    </location>
</feature>
<keyword evidence="5 8" id="KW-1133">Transmembrane helix</keyword>
<dbReference type="FunCoup" id="D1C3F0">
    <property type="interactions" value="172"/>
</dbReference>
<protein>
    <submittedName>
        <fullName evidence="12">NADH dehydrogenase (Quinone)</fullName>
        <ecNumber evidence="12">1.6.99.5</ecNumber>
    </submittedName>
</protein>
<dbReference type="RefSeq" id="WP_012871814.1">
    <property type="nucleotide sequence ID" value="NC_013523.1"/>
</dbReference>
<feature type="transmembrane region" description="Helical" evidence="8">
    <location>
        <begin position="76"/>
        <end position="96"/>
    </location>
</feature>
<feature type="transmembrane region" description="Helical" evidence="8">
    <location>
        <begin position="273"/>
        <end position="294"/>
    </location>
</feature>
<feature type="transmembrane region" description="Helical" evidence="8">
    <location>
        <begin position="34"/>
        <end position="56"/>
    </location>
</feature>
<feature type="transmembrane region" description="Helical" evidence="8">
    <location>
        <begin position="367"/>
        <end position="389"/>
    </location>
</feature>
<evidence type="ECO:0000256" key="6">
    <source>
        <dbReference type="ARBA" id="ARBA00023136"/>
    </source>
</evidence>
<organism evidence="12 13">
    <name type="scientific">Sphaerobacter thermophilus (strain ATCC 49802 / DSM 20745 / KCCM 41009 / NCIMB 13125 / S 6022)</name>
    <dbReference type="NCBI Taxonomy" id="479434"/>
    <lineage>
        <taxon>Bacteria</taxon>
        <taxon>Pseudomonadati</taxon>
        <taxon>Thermomicrobiota</taxon>
        <taxon>Thermomicrobia</taxon>
        <taxon>Sphaerobacterales</taxon>
        <taxon>Sphaerobacterineae</taxon>
        <taxon>Sphaerobacteraceae</taxon>
        <taxon>Sphaerobacter</taxon>
    </lineage>
</organism>